<dbReference type="EMBL" id="CAADRA010005357">
    <property type="protein sequence ID" value="VFT88882.1"/>
    <property type="molecule type" value="Genomic_DNA"/>
</dbReference>
<dbReference type="GO" id="GO:0005643">
    <property type="term" value="C:nuclear pore"/>
    <property type="evidence" value="ECO:0007669"/>
    <property type="project" value="TreeGrafter"/>
</dbReference>
<name>A0A485KUI8_9STRA</name>
<dbReference type="EMBL" id="VJMH01005336">
    <property type="protein sequence ID" value="KAF0697255.1"/>
    <property type="molecule type" value="Genomic_DNA"/>
</dbReference>
<dbReference type="OrthoDB" id="67716at2759"/>
<sequence>MDGSMAPTTSGLSLQEVPLAYVAKDDETMVRVRSKLQQTPPYNPPQRVESIAGGHVVHKTSFVSFRAIGKQIFLWENAVHDGKQSAAPSKTETASLAIQLPESVARNGVSIFESADKQFLSVCVVTYAKTVHRFCYKLDPQLNFSTDAGGREEVAYAMTSLPIQTSITSVCWLDECNVVVGADNGAVVAINVGLSIFGHSASSFHEVPLTDHSVLKWMLEGLGFHGNKAQPIVAIAAVPDSPPTDGDDAATSAIDTLIVTLSSDLVLRVWSYEQQSCLCNQDLRPLLTSEFEAPAFVAQQAALRFVRDAPGRAPRLLVHVTSHQPSKTKEIVLFRGELTSRTLELEVVRRFVVDVQPAVRLVDFTVDNGHVYAVWRSSTDDFVYVYPLTLTGPKLVPGHVVGGMHSFSIRQRDEDNQCEATTDLHTIDAFYLGRVFAADQFNDECIRQALGTNTTADGAALRRQVTDAVHRQWLVEDKRSHQKESHLVRMDVWKHFLRQCATHWASENIPLGLSACSIAGSPVLFRRNHMSIFFPSTRAIVTSTQPVSTLAHELHTLLMPFFGAYPHVDLQAAFHREWNVDVHVDFAAPSLMDTVRLALEQGLLKRHHGPADHGRALPQLLVRVSSIFTGDATTQIAVLDALVDHLELLGGSSGAATPATQLSTFTSVDMSMALHRMSALLVHELFASTISAVFFLAYLEDAQPTFCTTKTLQHIASTLLPRALSILRTWTFYKWLFAQTSSSATAGTAPARMIMQDFALDSAADVAPAAGSLALGDAVVALLRAAYLDPALLEHLKTSQNVGALRIVVRFYLHLLGTATDKDAEKAAYLRLLGDALLAEAALAKEVNDDDAHVAYCLERAVRCYIVVVQTTVDTDPSALYDLTAHLKEHVPRPFGRFVLQFLHATLPYASSSSAMQEFIWYNLFKLSLAEKQYHDAHLALNHVAASSTTTNVDECVRHFVLQLCDSGRLDIVVGFSWGVLEDKVEQLLVWQSANTHANVHIKRLSQNAVALLRLLYSFYVKRSRYAHAARALYTLFLRLELDAFTTEILHIQRDALLAAFNVLQLLPVAHRWFVCQPQVAASDEDMEMNGGAPLEVVTIDDVERALLVVRGKLLLPIGNNPVLSDSSAAEVVSLLLKHATSAASELTTRDDGNTQRATDVAVAISHTHDLDMAVVARALARHVALARGSDLPLQQLLRRNPTTALYLAAIDTLLDLHAAVPDWLRTGAVASAPLAGQALLTLYLKHGVLEEAVALADDLVPATDTLSQAAFRQQAADGTPTWLPHTLLDTLLAACDQVVADHTARGKRQDVAELERRQAALRQKLQAYFTYLKALDAAAAVARRQRATAS</sequence>
<dbReference type="InterPro" id="IPR056535">
    <property type="entry name" value="TPR_NUP160_M"/>
</dbReference>
<comment type="subcellular location">
    <subcellularLocation>
        <location evidence="1">Nucleus</location>
    </subcellularLocation>
</comment>
<dbReference type="Proteomes" id="UP000332933">
    <property type="component" value="Unassembled WGS sequence"/>
</dbReference>
<dbReference type="Pfam" id="PF11715">
    <property type="entry name" value="Beta-prop_Nup120_160"/>
    <property type="match status" value="1"/>
</dbReference>
<accession>A0A485KUI8</accession>
<dbReference type="PANTHER" id="PTHR21286">
    <property type="entry name" value="NUCLEAR PORE COMPLEX PROTEIN NUP160"/>
    <property type="match status" value="1"/>
</dbReference>
<evidence type="ECO:0000313" key="8">
    <source>
        <dbReference type="Proteomes" id="UP000332933"/>
    </source>
</evidence>
<feature type="domain" description="Nucleoporin Nup120/160 beta-propeller" evidence="4">
    <location>
        <begin position="94"/>
        <end position="536"/>
    </location>
</feature>
<proteinExistence type="predicted"/>
<evidence type="ECO:0000256" key="1">
    <source>
        <dbReference type="ARBA" id="ARBA00004123"/>
    </source>
</evidence>
<dbReference type="InterPro" id="IPR059141">
    <property type="entry name" value="Beta-prop_Nup120_160"/>
</dbReference>
<dbReference type="GO" id="GO:0017056">
    <property type="term" value="F:structural constituent of nuclear pore"/>
    <property type="evidence" value="ECO:0007669"/>
    <property type="project" value="TreeGrafter"/>
</dbReference>
<organism evidence="7 8">
    <name type="scientific">Aphanomyces stellatus</name>
    <dbReference type="NCBI Taxonomy" id="120398"/>
    <lineage>
        <taxon>Eukaryota</taxon>
        <taxon>Sar</taxon>
        <taxon>Stramenopiles</taxon>
        <taxon>Oomycota</taxon>
        <taxon>Saprolegniomycetes</taxon>
        <taxon>Saprolegniales</taxon>
        <taxon>Verrucalvaceae</taxon>
        <taxon>Aphanomyces</taxon>
    </lineage>
</organism>
<feature type="domain" description="NUP160 middle TPR" evidence="5">
    <location>
        <begin position="809"/>
        <end position="1066"/>
    </location>
</feature>
<reference evidence="7 8" key="1">
    <citation type="submission" date="2019-03" db="EMBL/GenBank/DDBJ databases">
        <authorList>
            <person name="Gaulin E."/>
            <person name="Dumas B."/>
        </authorList>
    </citation>
    <scope>NUCLEOTIDE SEQUENCE [LARGE SCALE GENOMIC DNA]</scope>
    <source>
        <strain evidence="7">CBS 568.67</strain>
    </source>
</reference>
<protein>
    <submittedName>
        <fullName evidence="7">Aste57867_12027 protein</fullName>
    </submittedName>
</protein>
<dbReference type="Pfam" id="PF23354">
    <property type="entry name" value="TPR_NUP160_120_M"/>
    <property type="match status" value="1"/>
</dbReference>
<dbReference type="PANTHER" id="PTHR21286:SF0">
    <property type="entry name" value="NUCLEAR PORE COMPLEX PROTEIN NUP160"/>
    <property type="match status" value="1"/>
</dbReference>
<keyword evidence="3" id="KW-0539">Nucleus</keyword>
<evidence type="ECO:0000256" key="2">
    <source>
        <dbReference type="ARBA" id="ARBA00022448"/>
    </source>
</evidence>
<gene>
    <name evidence="7" type="primary">Aste57867_12027</name>
    <name evidence="6" type="ORF">As57867_011982</name>
    <name evidence="7" type="ORF">ASTE57867_12027</name>
</gene>
<evidence type="ECO:0000256" key="3">
    <source>
        <dbReference type="ARBA" id="ARBA00023242"/>
    </source>
</evidence>
<dbReference type="InterPro" id="IPR021717">
    <property type="entry name" value="Nucleoporin_Nup160"/>
</dbReference>
<evidence type="ECO:0000313" key="7">
    <source>
        <dbReference type="EMBL" id="VFT88882.1"/>
    </source>
</evidence>
<evidence type="ECO:0000259" key="4">
    <source>
        <dbReference type="Pfam" id="PF11715"/>
    </source>
</evidence>
<keyword evidence="2" id="KW-0813">Transport</keyword>
<reference evidence="6" key="2">
    <citation type="submission" date="2019-06" db="EMBL/GenBank/DDBJ databases">
        <title>Genomics analysis of Aphanomyces spp. identifies a new class of oomycete effector associated with host adaptation.</title>
        <authorList>
            <person name="Gaulin E."/>
        </authorList>
    </citation>
    <scope>NUCLEOTIDE SEQUENCE</scope>
    <source>
        <strain evidence="6">CBS 578.67</strain>
    </source>
</reference>
<evidence type="ECO:0000259" key="5">
    <source>
        <dbReference type="Pfam" id="PF23354"/>
    </source>
</evidence>
<evidence type="ECO:0000313" key="6">
    <source>
        <dbReference type="EMBL" id="KAF0697255.1"/>
    </source>
</evidence>
<keyword evidence="8" id="KW-1185">Reference proteome</keyword>